<feature type="region of interest" description="Disordered" evidence="1">
    <location>
        <begin position="1225"/>
        <end position="1244"/>
    </location>
</feature>
<feature type="compositionally biased region" description="Pro residues" evidence="1">
    <location>
        <begin position="436"/>
        <end position="446"/>
    </location>
</feature>
<dbReference type="InterPro" id="IPR000195">
    <property type="entry name" value="Rab-GAP-TBC_dom"/>
</dbReference>
<dbReference type="VEuPathDB" id="FungiDB:PC9H_002296"/>
<dbReference type="GeneID" id="59372137"/>
<feature type="region of interest" description="Disordered" evidence="1">
    <location>
        <begin position="155"/>
        <end position="283"/>
    </location>
</feature>
<dbReference type="Pfam" id="PF00566">
    <property type="entry name" value="RabGAP-TBC"/>
    <property type="match status" value="1"/>
</dbReference>
<feature type="compositionally biased region" description="Polar residues" evidence="1">
    <location>
        <begin position="1068"/>
        <end position="1077"/>
    </location>
</feature>
<feature type="compositionally biased region" description="Polar residues" evidence="1">
    <location>
        <begin position="342"/>
        <end position="351"/>
    </location>
</feature>
<feature type="compositionally biased region" description="Polar residues" evidence="1">
    <location>
        <begin position="194"/>
        <end position="217"/>
    </location>
</feature>
<feature type="compositionally biased region" description="Low complexity" evidence="1">
    <location>
        <begin position="110"/>
        <end position="125"/>
    </location>
</feature>
<evidence type="ECO:0000256" key="1">
    <source>
        <dbReference type="SAM" id="MobiDB-lite"/>
    </source>
</evidence>
<feature type="compositionally biased region" description="Gly residues" evidence="1">
    <location>
        <begin position="555"/>
        <end position="568"/>
    </location>
</feature>
<feature type="region of interest" description="Disordered" evidence="1">
    <location>
        <begin position="553"/>
        <end position="592"/>
    </location>
</feature>
<feature type="region of interest" description="Disordered" evidence="1">
    <location>
        <begin position="1029"/>
        <end position="1081"/>
    </location>
</feature>
<dbReference type="InterPro" id="IPR035969">
    <property type="entry name" value="Rab-GAP_TBC_sf"/>
</dbReference>
<proteinExistence type="predicted"/>
<evidence type="ECO:0000313" key="3">
    <source>
        <dbReference type="EMBL" id="KAF7419704.1"/>
    </source>
</evidence>
<dbReference type="PANTHER" id="PTHR47219">
    <property type="entry name" value="RAB GTPASE-ACTIVATING PROTEIN 1-LIKE"/>
    <property type="match status" value="1"/>
</dbReference>
<feature type="compositionally biased region" description="Low complexity" evidence="1">
    <location>
        <begin position="86"/>
        <end position="102"/>
    </location>
</feature>
<feature type="region of interest" description="Disordered" evidence="1">
    <location>
        <begin position="617"/>
        <end position="643"/>
    </location>
</feature>
<feature type="region of interest" description="Disordered" evidence="1">
    <location>
        <begin position="86"/>
        <end position="125"/>
    </location>
</feature>
<feature type="region of interest" description="Disordered" evidence="1">
    <location>
        <begin position="1618"/>
        <end position="1641"/>
    </location>
</feature>
<dbReference type="PANTHER" id="PTHR47219:SF9">
    <property type="entry name" value="GTPASE ACTIVATING PROTEIN AND CENTROSOME-ASSOCIATED, ISOFORM B"/>
    <property type="match status" value="1"/>
</dbReference>
<dbReference type="GO" id="GO:0031267">
    <property type="term" value="F:small GTPase binding"/>
    <property type="evidence" value="ECO:0007669"/>
    <property type="project" value="TreeGrafter"/>
</dbReference>
<name>A0A8H7DL91_PLEOS</name>
<evidence type="ECO:0000313" key="4">
    <source>
        <dbReference type="Proteomes" id="UP000623687"/>
    </source>
</evidence>
<dbReference type="SMART" id="SM00164">
    <property type="entry name" value="TBC"/>
    <property type="match status" value="1"/>
</dbReference>
<feature type="region of interest" description="Disordered" evidence="1">
    <location>
        <begin position="1179"/>
        <end position="1199"/>
    </location>
</feature>
<dbReference type="EMBL" id="JACETU010000010">
    <property type="protein sequence ID" value="KAF7419704.1"/>
    <property type="molecule type" value="Genomic_DNA"/>
</dbReference>
<organism evidence="3 4">
    <name type="scientific">Pleurotus ostreatus</name>
    <name type="common">Oyster mushroom</name>
    <name type="synonym">White-rot fungus</name>
    <dbReference type="NCBI Taxonomy" id="5322"/>
    <lineage>
        <taxon>Eukaryota</taxon>
        <taxon>Fungi</taxon>
        <taxon>Dikarya</taxon>
        <taxon>Basidiomycota</taxon>
        <taxon>Agaricomycotina</taxon>
        <taxon>Agaricomycetes</taxon>
        <taxon>Agaricomycetidae</taxon>
        <taxon>Agaricales</taxon>
        <taxon>Pleurotineae</taxon>
        <taxon>Pleurotaceae</taxon>
        <taxon>Pleurotus</taxon>
    </lineage>
</organism>
<keyword evidence="4" id="KW-1185">Reference proteome</keyword>
<dbReference type="PROSITE" id="PS50086">
    <property type="entry name" value="TBC_RABGAP"/>
    <property type="match status" value="1"/>
</dbReference>
<dbReference type="OrthoDB" id="159449at2759"/>
<reference evidence="3" key="1">
    <citation type="submission" date="2019-07" db="EMBL/GenBank/DDBJ databases">
        <authorList>
            <person name="Palmer J.M."/>
        </authorList>
    </citation>
    <scope>NUCLEOTIDE SEQUENCE</scope>
    <source>
        <strain evidence="3">PC9</strain>
    </source>
</reference>
<feature type="compositionally biased region" description="Basic and acidic residues" evidence="1">
    <location>
        <begin position="239"/>
        <end position="268"/>
    </location>
</feature>
<feature type="region of interest" description="Disordered" evidence="1">
    <location>
        <begin position="332"/>
        <end position="383"/>
    </location>
</feature>
<dbReference type="SUPFAM" id="SSF47923">
    <property type="entry name" value="Ypt/Rab-GAP domain of gyp1p"/>
    <property type="match status" value="2"/>
</dbReference>
<feature type="region of interest" description="Disordered" evidence="1">
    <location>
        <begin position="1306"/>
        <end position="1334"/>
    </location>
</feature>
<dbReference type="RefSeq" id="XP_036626558.1">
    <property type="nucleotide sequence ID" value="XM_036771937.1"/>
</dbReference>
<dbReference type="InterPro" id="IPR050302">
    <property type="entry name" value="Rab_GAP_TBC_domain"/>
</dbReference>
<dbReference type="GO" id="GO:0005096">
    <property type="term" value="F:GTPase activator activity"/>
    <property type="evidence" value="ECO:0007669"/>
    <property type="project" value="TreeGrafter"/>
</dbReference>
<feature type="compositionally biased region" description="Polar residues" evidence="1">
    <location>
        <begin position="1306"/>
        <end position="1315"/>
    </location>
</feature>
<feature type="compositionally biased region" description="Polar residues" evidence="1">
    <location>
        <begin position="225"/>
        <end position="234"/>
    </location>
</feature>
<feature type="region of interest" description="Disordered" evidence="1">
    <location>
        <begin position="729"/>
        <end position="762"/>
    </location>
</feature>
<dbReference type="Gene3D" id="1.10.8.270">
    <property type="entry name" value="putative rabgap domain of human tbc1 domain family member 14 like domains"/>
    <property type="match status" value="1"/>
</dbReference>
<dbReference type="Gene3D" id="1.10.472.80">
    <property type="entry name" value="Ypt/Rab-GAP domain of gyp1p, domain 3"/>
    <property type="match status" value="1"/>
</dbReference>
<feature type="compositionally biased region" description="Low complexity" evidence="1">
    <location>
        <begin position="465"/>
        <end position="516"/>
    </location>
</feature>
<accession>A0A8H7DL91</accession>
<feature type="region of interest" description="Disordered" evidence="1">
    <location>
        <begin position="429"/>
        <end position="525"/>
    </location>
</feature>
<feature type="compositionally biased region" description="Polar residues" evidence="1">
    <location>
        <begin position="1623"/>
        <end position="1641"/>
    </location>
</feature>
<sequence length="1641" mass="173106">MDATELSRWTRFAAKGGIGKCTATHDCVAESPEDLMFLKDDAIIVLMQLPEDTRDGEGTSSGVGSGENGWYLGYLKTARSIVANTRSPSLGSSRSPTPGTSGAASNGTARSSPSSMGSSSRHGHSHALGLGFGSFSSGSISTLPNSAVASTSVIHSSPRSSPLVGSGVKLLPNELDDVPKSPPSELPNPFDSPTVPTTADAATSHESTTSPQSNDIQTADYAPAPTNSRPSPMINTDDVDPRHQEDSSEAQPEDRSKEPPVAEGHAKEEEEDEEYDAPSSSRISRISLAMSDGEVGIGLSLLQDLAGGEGAYGDGEFSSDDEEHTGEWRLNQTEIGGEGIQRSASVSSRSTGLGYHDDEGVGGKMADGRESERESYMSEQSRYSVDTMSKELDNLESTMARLRPKSSIEDNFVMLTPTVSSMAISPRIATLSSSTPPSPSSLPPTSPHLTATLPLNLTPRKDTFSINGTGSNGISSATAPVPSPTSPTSSIRTHASTSTTRTTSTTHTTRTTRTGYSGTGSIGSGGSDDWDGAGDIYDDYMYRYSTRLSVVSGRIPGGNGRRGSGGSGASLAVGRDTPPVPQNRGSADDVDERFGGKSFVKARPGALDIQLSNRLRPSGSAVADGEGTKQLNPLDAPGSSKSTASPLLHTTWGDALSSPEEGVNGLSAIRGNPGSTADSFFDGRPGAAGFLRSPTLDGPASAIRQRLEMNLGPNGNDGNVAGAGKNVQINHTSSSMGSASSAIQEQDDASTHGGPGGIVVEDDEQAPDVSLTTAKMGIGDNSFVSADFEGAQESAEPMEGGLQEGWKGNNDAIASPGLPLVNPHDSIDNALDGITRTTSPVPMDPPSASSTSDTVLLSATAEIAPPPPSQSPATQLLAAPVSHLRPSLAELRGERDPDSGMRTSLFMPHPNAPKPTVLSQGPMYIRQPASNVSLPFTAQPYGFQRPSEVGHPSATLNSRHPPTTATPPPRHPGSGLGGLSRALQMAMSSRGILGRGPTLFARCDVDLASSIGPVAITFSVEPFVGPPPGPANVAGSGGPELMPPVSAPGGGVPGSVTPVRTLSEGSVGAQSATSSPKPSVGILPTTNGIEVQGSAAASAADTAGPIRAPSFTEFLRVWVNKYRSTDADCFSTHAVRAIPLIDTFVWPQRTRRPKIPHQSAVPVIHVIRASVSHRFVASTPTKTAGPSSAASRASVEVENSRGMVASPTPMVTRQLSLRSKLSLPNLRRKQSRQDDTSSIAASSIDNEYETAQAEGMDFELVRPSFSHLHSARTSEDSSFVKDGGSIDLGKPEMTIGGLLRTNSPAMSFSSGQRSPSVADIKTPKVSDSESSSMEGHRQRELRWIALMSSVPASQARKSKKVKKLLIEGVPSSVRYLVWIHLTDGKARNVPKVYEQLVKRGHVPSYKDIERDVQTYVRENSQPAAMRESMVSLLQAYLTMVPDVQYSRGLTLIAGNILLLAPEEDGFWTFVSLMDSYLRPYFSSSSSQMEVDAMLFSRALEANDPQVAKKVLTTMSINPTAICFPWFTSLFVNTLPLSYVQRVWDLFLFEGISFLVRAGLALISTCRRQILDATSPEAVLDLLQHPPPSLLLSSPDAFLSLLNSFKLKDDDFRKQRIKMEAQVKRQTQAPRAPPTSSISLPK</sequence>
<feature type="compositionally biased region" description="Basic and acidic residues" evidence="1">
    <location>
        <begin position="355"/>
        <end position="376"/>
    </location>
</feature>
<dbReference type="Proteomes" id="UP000623687">
    <property type="component" value="Unassembled WGS sequence"/>
</dbReference>
<feature type="domain" description="Rab-GAP TBC" evidence="2">
    <location>
        <begin position="1368"/>
        <end position="1550"/>
    </location>
</feature>
<gene>
    <name evidence="3" type="ORF">PC9H_002296</name>
</gene>
<comment type="caution">
    <text evidence="3">The sequence shown here is derived from an EMBL/GenBank/DDBJ whole genome shotgun (WGS) entry which is preliminary data.</text>
</comment>
<feature type="region of interest" description="Disordered" evidence="1">
    <location>
        <begin position="943"/>
        <end position="976"/>
    </location>
</feature>
<protein>
    <recommendedName>
        <fullName evidence="2">Rab-GAP TBC domain-containing protein</fullName>
    </recommendedName>
</protein>
<evidence type="ECO:0000259" key="2">
    <source>
        <dbReference type="PROSITE" id="PS50086"/>
    </source>
</evidence>
<feature type="compositionally biased region" description="Low complexity" evidence="1">
    <location>
        <begin position="733"/>
        <end position="742"/>
    </location>
</feature>